<protein>
    <submittedName>
        <fullName evidence="1">Uncharacterized protein</fullName>
    </submittedName>
</protein>
<comment type="caution">
    <text evidence="1">The sequence shown here is derived from an EMBL/GenBank/DDBJ whole genome shotgun (WGS) entry which is preliminary data.</text>
</comment>
<organism evidence="1 2">
    <name type="scientific">Rhododendron molle</name>
    <name type="common">Chinese azalea</name>
    <name type="synonym">Azalea mollis</name>
    <dbReference type="NCBI Taxonomy" id="49168"/>
    <lineage>
        <taxon>Eukaryota</taxon>
        <taxon>Viridiplantae</taxon>
        <taxon>Streptophyta</taxon>
        <taxon>Embryophyta</taxon>
        <taxon>Tracheophyta</taxon>
        <taxon>Spermatophyta</taxon>
        <taxon>Magnoliopsida</taxon>
        <taxon>eudicotyledons</taxon>
        <taxon>Gunneridae</taxon>
        <taxon>Pentapetalae</taxon>
        <taxon>asterids</taxon>
        <taxon>Ericales</taxon>
        <taxon>Ericaceae</taxon>
        <taxon>Ericoideae</taxon>
        <taxon>Rhodoreae</taxon>
        <taxon>Rhododendron</taxon>
    </lineage>
</organism>
<keyword evidence="2" id="KW-1185">Reference proteome</keyword>
<dbReference type="EMBL" id="CM046398">
    <property type="protein sequence ID" value="KAI8530088.1"/>
    <property type="molecule type" value="Genomic_DNA"/>
</dbReference>
<reference evidence="1" key="1">
    <citation type="submission" date="2022-02" db="EMBL/GenBank/DDBJ databases">
        <title>Plant Genome Project.</title>
        <authorList>
            <person name="Zhang R.-G."/>
        </authorList>
    </citation>
    <scope>NUCLEOTIDE SEQUENCE</scope>
    <source>
        <strain evidence="1">AT1</strain>
    </source>
</reference>
<evidence type="ECO:0000313" key="2">
    <source>
        <dbReference type="Proteomes" id="UP001062846"/>
    </source>
</evidence>
<proteinExistence type="predicted"/>
<accession>A0ACC0LMS6</accession>
<sequence length="1089" mass="120646">MSSDIVLLGGMTARPKLLVTSRAGAVVEPRRERASSAAPKSNKSLKTEKDKPPPPLPGPDFWFRAPYLGDEDKLWQLVEANAEVGKVVDKPLLGYKEIAVEEGCFVSPKSVLRFQVERGEFPHCLSAYRNYVVPPAAFAIWADDILGNVDFVDLLRKADVHRAVVNSLRLVILRERKWMDVVVSRWSSDSHTLPVTWGEIGPTLEDVGCLLRLPMLGKVDPSAGRLSPLQQGVVDALRKSVRREKGHGGVKNTFTEWARYWYKDFGASKAGEEAHVVTDGPGLKEPAHLAAFLAYWLTWYIFPGPPKDGVDTALFELAAILASGEPVPLAPLFLGTLFKRLDMLHDAARRSCGRYDLPIYVATNFLHMFLFERFPKVAPEPNNFGAEDGVGEGEPCRNVCRSARWSGSGVREVRGSIADVLDVEEEFVARPYVNTPKGVFPFNVYAEEDVVAFANKDDASTAELFRMSCMMRWELPYFVNGKYGSVTFDPMRVARQFGFDQGVPKPLLPSGAVGEVWKRFLKSTFPAELRSLNTITLPGAKRTGGCTKLYKKYWRDNLVRFLEYVKGVPMSLEVEDVMFQDGELCLPKVKDPTLALFGARSPFVKEEVLGRVRQQLENTHCVLEKDVGSSVSLSNRDGDGRAEGVRPNSKPTSKRPAKAVVEVTKSGKRRKTSKENRESATAAEPIVGEGAVRPPRGEVPEAEIGGGSEARGGMDDIWGDEGVSSGRVLQPEKGGEESSKVIQPDVGEVVKTPRAEVIGTTAGGGLAVPLDSLETIGTFEQDVAVHEVMTDILEEEGVSSREVCHPWKGKSLRHMRSLNVARGEEGEEEEMGGEEEEEEEDGSEGDEGDEQGGEEEGEEEADLIEDREELDHVEGGSGGESLVPNSLSLQDEVNEGGLRSSRRWWQEGDFMIARYPDGRVIVTLKSKEKVTLEPDVLFAEAREEHRPLLSDIYFQWPSTFVRLGNMSVFSRRLALVSLVSFVELLEDVKLPEVTPKELASVYGGLDALGSYQLEVDWLRKRIDQMAILLELPSWRDRLEKVSKELEEVEATAERLRKRKKKLEGEVAKRESASSGSFDMSSHAGQGLRR</sequence>
<gene>
    <name evidence="1" type="ORF">RHMOL_Rhmol11G0028200</name>
</gene>
<evidence type="ECO:0000313" key="1">
    <source>
        <dbReference type="EMBL" id="KAI8530088.1"/>
    </source>
</evidence>
<dbReference type="Proteomes" id="UP001062846">
    <property type="component" value="Chromosome 11"/>
</dbReference>
<name>A0ACC0LMS6_RHOML</name>